<dbReference type="InterPro" id="IPR045851">
    <property type="entry name" value="AMP-bd_C_sf"/>
</dbReference>
<feature type="region of interest" description="Disordered" evidence="1">
    <location>
        <begin position="418"/>
        <end position="463"/>
    </location>
</feature>
<dbReference type="AlphaFoldDB" id="A0A4Y4D1L8"/>
<dbReference type="OrthoDB" id="9803968at2"/>
<evidence type="ECO:0000259" key="3">
    <source>
        <dbReference type="Pfam" id="PF13193"/>
    </source>
</evidence>
<proteinExistence type="predicted"/>
<protein>
    <submittedName>
        <fullName evidence="4">O-succinylbenzoic acid--CoA ligase</fullName>
    </submittedName>
</protein>
<dbReference type="Gene3D" id="3.40.50.12780">
    <property type="entry name" value="N-terminal domain of ligase-like"/>
    <property type="match status" value="1"/>
</dbReference>
<evidence type="ECO:0000313" key="4">
    <source>
        <dbReference type="EMBL" id="GEC99041.1"/>
    </source>
</evidence>
<evidence type="ECO:0000256" key="1">
    <source>
        <dbReference type="SAM" id="MobiDB-lite"/>
    </source>
</evidence>
<dbReference type="InterPro" id="IPR025110">
    <property type="entry name" value="AMP-bd_C"/>
</dbReference>
<reference evidence="4 5" key="1">
    <citation type="submission" date="2019-06" db="EMBL/GenBank/DDBJ databases">
        <title>Whole genome shotgun sequence of Kocuria varians NBRC 15358.</title>
        <authorList>
            <person name="Hosoyama A."/>
            <person name="Uohara A."/>
            <person name="Ohji S."/>
            <person name="Ichikawa N."/>
        </authorList>
    </citation>
    <scope>NUCLEOTIDE SEQUENCE [LARGE SCALE GENOMIC DNA]</scope>
    <source>
        <strain evidence="4 5">NBRC 15358</strain>
    </source>
</reference>
<dbReference type="InterPro" id="IPR050237">
    <property type="entry name" value="ATP-dep_AMP-bd_enzyme"/>
</dbReference>
<name>A0A4Y4D1L8_KOCVA</name>
<dbReference type="PROSITE" id="PS00455">
    <property type="entry name" value="AMP_BINDING"/>
    <property type="match status" value="1"/>
</dbReference>
<keyword evidence="4" id="KW-0436">Ligase</keyword>
<dbReference type="Gene3D" id="2.30.38.10">
    <property type="entry name" value="Luciferase, Domain 3"/>
    <property type="match status" value="1"/>
</dbReference>
<feature type="domain" description="AMP-binding enzyme C-terminal" evidence="3">
    <location>
        <begin position="326"/>
        <end position="403"/>
    </location>
</feature>
<dbReference type="EMBL" id="BJNW01000008">
    <property type="protein sequence ID" value="GEC99041.1"/>
    <property type="molecule type" value="Genomic_DNA"/>
</dbReference>
<evidence type="ECO:0000259" key="2">
    <source>
        <dbReference type="Pfam" id="PF00501"/>
    </source>
</evidence>
<feature type="compositionally biased region" description="Basic and acidic residues" evidence="1">
    <location>
        <begin position="454"/>
        <end position="463"/>
    </location>
</feature>
<dbReference type="Pfam" id="PF00501">
    <property type="entry name" value="AMP-binding"/>
    <property type="match status" value="1"/>
</dbReference>
<dbReference type="GO" id="GO:0016878">
    <property type="term" value="F:acid-thiol ligase activity"/>
    <property type="evidence" value="ECO:0007669"/>
    <property type="project" value="UniProtKB-ARBA"/>
</dbReference>
<dbReference type="RefSeq" id="WP_141269313.1">
    <property type="nucleotide sequence ID" value="NZ_BJNW01000008.1"/>
</dbReference>
<evidence type="ECO:0000313" key="5">
    <source>
        <dbReference type="Proteomes" id="UP000315730"/>
    </source>
</evidence>
<dbReference type="STRING" id="1272.GCA_900014985_00702"/>
<dbReference type="SUPFAM" id="SSF56801">
    <property type="entry name" value="Acetyl-CoA synthetase-like"/>
    <property type="match status" value="1"/>
</dbReference>
<keyword evidence="5" id="KW-1185">Reference proteome</keyword>
<dbReference type="InterPro" id="IPR020845">
    <property type="entry name" value="AMP-binding_CS"/>
</dbReference>
<feature type="domain" description="AMP-dependent synthetase/ligase" evidence="2">
    <location>
        <begin position="57"/>
        <end position="271"/>
    </location>
</feature>
<accession>A0A4Y4D1L8</accession>
<dbReference type="InterPro" id="IPR000873">
    <property type="entry name" value="AMP-dep_synth/lig_dom"/>
</dbReference>
<dbReference type="InterPro" id="IPR042099">
    <property type="entry name" value="ANL_N_sf"/>
</dbReference>
<dbReference type="Proteomes" id="UP000315730">
    <property type="component" value="Unassembled WGS sequence"/>
</dbReference>
<dbReference type="Gene3D" id="3.30.300.30">
    <property type="match status" value="1"/>
</dbReference>
<dbReference type="PANTHER" id="PTHR43767:SF1">
    <property type="entry name" value="NONRIBOSOMAL PEPTIDE SYNTHASE PES1 (EUROFUNG)-RELATED"/>
    <property type="match status" value="1"/>
</dbReference>
<sequence>MTSPFSPEPDDAALPGTALPAPALGALPRDVVVLDGPLPGDPLELLPRLRTALSRPGPAVVVATSGSTGRPKKTVLTTEALEASGRATERATSGPGQWLLCLPAHYVAGVQVLARSVLAGTHPVVMSTGHFTPAAFADVAEGMDAPVRYVSVVPTQLQRILDPAEGAPDFRAVAALARFDAVLVGGSALSPALAARAAEAGVRVVRTYGMSETCGGCVYDGVALDTVAVRLLPDDAAPAAARAALTVAEGPGAFSEGRIWLGGDVVAAGYLDDPAQTAAHFRVLDGVRWYRTDDLGARGEGGALSVLGRTDDVVNTGGVKVSAGLVASVLLEHPALRQALVVAVPHPEWGQSVAAVVVPRPGTERSTTLERELSAAVRDRLGAAAVPKLWHHAQQLPLLATGKPDRSAAAALFTGTADASATTGTPGTTGTPLTPPARPGLPDTSDGSETLDTQDARRAGPRG</sequence>
<organism evidence="4 5">
    <name type="scientific">Kocuria varians</name>
    <name type="common">Micrococcus varians</name>
    <dbReference type="NCBI Taxonomy" id="1272"/>
    <lineage>
        <taxon>Bacteria</taxon>
        <taxon>Bacillati</taxon>
        <taxon>Actinomycetota</taxon>
        <taxon>Actinomycetes</taxon>
        <taxon>Micrococcales</taxon>
        <taxon>Micrococcaceae</taxon>
        <taxon>Kocuria</taxon>
    </lineage>
</organism>
<feature type="compositionally biased region" description="Low complexity" evidence="1">
    <location>
        <begin position="418"/>
        <end position="432"/>
    </location>
</feature>
<dbReference type="Pfam" id="PF13193">
    <property type="entry name" value="AMP-binding_C"/>
    <property type="match status" value="1"/>
</dbReference>
<dbReference type="PANTHER" id="PTHR43767">
    <property type="entry name" value="LONG-CHAIN-FATTY-ACID--COA LIGASE"/>
    <property type="match status" value="1"/>
</dbReference>
<comment type="caution">
    <text evidence="4">The sequence shown here is derived from an EMBL/GenBank/DDBJ whole genome shotgun (WGS) entry which is preliminary data.</text>
</comment>
<gene>
    <name evidence="4" type="primary">menE</name>
    <name evidence="4" type="ORF">KVA01_11960</name>
</gene>